<name>A0A5E4MNA7_9HEMI</name>
<dbReference type="EMBL" id="CABPRJ010000960">
    <property type="protein sequence ID" value="VVC32924.1"/>
    <property type="molecule type" value="Genomic_DNA"/>
</dbReference>
<proteinExistence type="predicted"/>
<accession>A0A5E4MNA7</accession>
<dbReference type="PANTHER" id="PTHR45913">
    <property type="entry name" value="EPM2A-INTERACTING PROTEIN 1"/>
    <property type="match status" value="1"/>
</dbReference>
<reference evidence="1 2" key="1">
    <citation type="submission" date="2019-08" db="EMBL/GenBank/DDBJ databases">
        <authorList>
            <person name="Alioto T."/>
            <person name="Alioto T."/>
            <person name="Gomez Garrido J."/>
        </authorList>
    </citation>
    <scope>NUCLEOTIDE SEQUENCE [LARGE SCALE GENOMIC DNA]</scope>
</reference>
<dbReference type="PANTHER" id="PTHR45913:SF19">
    <property type="entry name" value="LOW QUALITY PROTEIN: ZINC FINGER BED DOMAIN-CONTAINING PROTEIN 5-LIKE"/>
    <property type="match status" value="1"/>
</dbReference>
<dbReference type="AlphaFoldDB" id="A0A5E4MNA7"/>
<gene>
    <name evidence="1" type="ORF">CINCED_3A002521</name>
</gene>
<dbReference type="OrthoDB" id="1101576at2759"/>
<dbReference type="Proteomes" id="UP000325440">
    <property type="component" value="Unassembled WGS sequence"/>
</dbReference>
<evidence type="ECO:0000313" key="1">
    <source>
        <dbReference type="EMBL" id="VVC32924.1"/>
    </source>
</evidence>
<sequence length="197" mass="21716">MDRWLNKSKTTVGSSSSDANENICIATANSASLIRANSPANKHADTVTSDTTKNKNIIAEVSKTTNAKATEASYMVSYRIAQAGKARTIAESLIRPRVTDIVSCMLDEKAVEKINTIPLSNHTVRRRINDISTRIKSELISRLKCNHFSLQTDESTDVSGLAVSLVFVRHKLPTLVVDLLRSSDFPRSLRLRKECGI</sequence>
<organism evidence="1 2">
    <name type="scientific">Cinara cedri</name>
    <dbReference type="NCBI Taxonomy" id="506608"/>
    <lineage>
        <taxon>Eukaryota</taxon>
        <taxon>Metazoa</taxon>
        <taxon>Ecdysozoa</taxon>
        <taxon>Arthropoda</taxon>
        <taxon>Hexapoda</taxon>
        <taxon>Insecta</taxon>
        <taxon>Pterygota</taxon>
        <taxon>Neoptera</taxon>
        <taxon>Paraneoptera</taxon>
        <taxon>Hemiptera</taxon>
        <taxon>Sternorrhyncha</taxon>
        <taxon>Aphidomorpha</taxon>
        <taxon>Aphidoidea</taxon>
        <taxon>Aphididae</taxon>
        <taxon>Lachninae</taxon>
        <taxon>Cinara</taxon>
    </lineage>
</organism>
<evidence type="ECO:0000313" key="2">
    <source>
        <dbReference type="Proteomes" id="UP000325440"/>
    </source>
</evidence>
<keyword evidence="2" id="KW-1185">Reference proteome</keyword>
<protein>
    <submittedName>
        <fullName evidence="1">Uncharacterized protein</fullName>
    </submittedName>
</protein>